<dbReference type="InterPro" id="IPR009683">
    <property type="entry name" value="Extensin-like_C"/>
</dbReference>
<comment type="caution">
    <text evidence="2">The sequence shown here is derived from an EMBL/GenBank/DDBJ whole genome shotgun (WGS) entry which is preliminary data.</text>
</comment>
<dbReference type="Pfam" id="PF06904">
    <property type="entry name" value="Extensin-like_C"/>
    <property type="match status" value="1"/>
</dbReference>
<evidence type="ECO:0000313" key="3">
    <source>
        <dbReference type="Proteomes" id="UP000248012"/>
    </source>
</evidence>
<keyword evidence="3" id="KW-1185">Reference proteome</keyword>
<feature type="domain" description="Extensin-like C-terminal" evidence="1">
    <location>
        <begin position="66"/>
        <end position="237"/>
    </location>
</feature>
<accession>A0A2V4ND80</accession>
<dbReference type="EMBL" id="QFVT01000005">
    <property type="protein sequence ID" value="PYC47730.1"/>
    <property type="molecule type" value="Genomic_DNA"/>
</dbReference>
<dbReference type="Proteomes" id="UP000248012">
    <property type="component" value="Unassembled WGS sequence"/>
</dbReference>
<evidence type="ECO:0000259" key="1">
    <source>
        <dbReference type="Pfam" id="PF06904"/>
    </source>
</evidence>
<dbReference type="AlphaFoldDB" id="A0A2V4ND80"/>
<evidence type="ECO:0000313" key="2">
    <source>
        <dbReference type="EMBL" id="PYC47730.1"/>
    </source>
</evidence>
<proteinExistence type="predicted"/>
<dbReference type="OrthoDB" id="9809788at2"/>
<sequence>MLAMGRIAATLAVFGGVVWGGYQALHHPRTPLRAEWNPVKPLRVADSVTALTKWKLARALGDPGLCLTALKGAAIATPLPDLVQSDICHIRGRVRLTSVGAAVMAPVETRCAIALRMAMWERHALQPAATAYIGSPLIRIRHYASYNCRRIRKPSGHALRMSTHATADAIDVAGFDFEGGKRLTLKQDWNGAAAEAAFLHAAQDGACRWFNTVLGPGYNALHADHFHMQNTGWNSCR</sequence>
<organism evidence="2 3">
    <name type="scientific">Litorivita pollutaquae</name>
    <dbReference type="NCBI Taxonomy" id="2200892"/>
    <lineage>
        <taxon>Bacteria</taxon>
        <taxon>Pseudomonadati</taxon>
        <taxon>Pseudomonadota</taxon>
        <taxon>Alphaproteobacteria</taxon>
        <taxon>Rhodobacterales</taxon>
        <taxon>Paracoccaceae</taxon>
        <taxon>Litorivita</taxon>
    </lineage>
</organism>
<name>A0A2V4ND80_9RHOB</name>
<reference evidence="2 3" key="1">
    <citation type="submission" date="2018-05" db="EMBL/GenBank/DDBJ databases">
        <title>Oceanovita maritima gen. nov., sp. nov., a marine bacterium in the family Rhodobacteraceae isolated from surface seawater of Lundu port Xiamen, China.</title>
        <authorList>
            <person name="Hetharua B.H."/>
            <person name="Min D."/>
            <person name="Liao H."/>
            <person name="Tian Y."/>
        </authorList>
    </citation>
    <scope>NUCLEOTIDE SEQUENCE [LARGE SCALE GENOMIC DNA]</scope>
    <source>
        <strain evidence="2 3">FSX-11</strain>
    </source>
</reference>
<dbReference type="RefSeq" id="WP_110796036.1">
    <property type="nucleotide sequence ID" value="NZ_KZ826484.1"/>
</dbReference>
<protein>
    <submittedName>
        <fullName evidence="2">Extensin</fullName>
    </submittedName>
</protein>
<gene>
    <name evidence="2" type="ORF">DI396_08930</name>
</gene>